<dbReference type="InterPro" id="IPR001679">
    <property type="entry name" value="DNA_ligase"/>
</dbReference>
<dbReference type="SUPFAM" id="SSF50249">
    <property type="entry name" value="Nucleic acid-binding proteins"/>
    <property type="match status" value="1"/>
</dbReference>
<dbReference type="FunFam" id="2.40.50.140:FF:000012">
    <property type="entry name" value="DNA ligase"/>
    <property type="match status" value="1"/>
</dbReference>
<dbReference type="Gene3D" id="1.10.287.610">
    <property type="entry name" value="Helix hairpin bin"/>
    <property type="match status" value="1"/>
</dbReference>
<keyword evidence="11 14" id="KW-0464">Manganese</keyword>
<proteinExistence type="inferred from homology"/>
<comment type="similarity">
    <text evidence="13 14">Belongs to the NAD-dependent DNA ligase family. LigA subfamily.</text>
</comment>
<dbReference type="PROSITE" id="PS50172">
    <property type="entry name" value="BRCT"/>
    <property type="match status" value="1"/>
</dbReference>
<evidence type="ECO:0000256" key="6">
    <source>
        <dbReference type="ARBA" id="ARBA00022763"/>
    </source>
</evidence>
<dbReference type="InterPro" id="IPR013839">
    <property type="entry name" value="DNAligase_adenylation"/>
</dbReference>
<evidence type="ECO:0000256" key="5">
    <source>
        <dbReference type="ARBA" id="ARBA00022723"/>
    </source>
</evidence>
<comment type="function">
    <text evidence="14">DNA ligase that catalyzes the formation of phosphodiester linkages between 5'-phosphoryl and 3'-hydroxyl groups in double-stranded DNA using NAD as a coenzyme and as the energy source for the reaction. It is essential for DNA replication and repair of damaged DNA.</text>
</comment>
<dbReference type="NCBIfam" id="NF005932">
    <property type="entry name" value="PRK07956.1"/>
    <property type="match status" value="1"/>
</dbReference>
<dbReference type="SUPFAM" id="SSF47781">
    <property type="entry name" value="RuvA domain 2-like"/>
    <property type="match status" value="1"/>
</dbReference>
<feature type="binding site" evidence="14">
    <location>
        <position position="430"/>
    </location>
    <ligand>
        <name>Zn(2+)</name>
        <dbReference type="ChEBI" id="CHEBI:29105"/>
    </ligand>
</feature>
<dbReference type="PROSITE" id="PS01056">
    <property type="entry name" value="DNA_LIGASE_N2"/>
    <property type="match status" value="1"/>
</dbReference>
<dbReference type="InterPro" id="IPR001357">
    <property type="entry name" value="BRCT_dom"/>
</dbReference>
<feature type="binding site" evidence="14">
    <location>
        <position position="407"/>
    </location>
    <ligand>
        <name>Zn(2+)</name>
        <dbReference type="ChEBI" id="CHEBI:29105"/>
    </ligand>
</feature>
<dbReference type="RefSeq" id="WP_006691799.1">
    <property type="nucleotide sequence ID" value="NZ_JH376797.1"/>
</dbReference>
<keyword evidence="3 14" id="KW-0436">Ligase</keyword>
<dbReference type="Pfam" id="PF03120">
    <property type="entry name" value="OB_DNA_ligase"/>
    <property type="match status" value="1"/>
</dbReference>
<dbReference type="CDD" id="cd17748">
    <property type="entry name" value="BRCT_DNA_ligase_like"/>
    <property type="match status" value="1"/>
</dbReference>
<comment type="catalytic activity">
    <reaction evidence="12 14">
        <text>NAD(+) + (deoxyribonucleotide)n-3'-hydroxyl + 5'-phospho-(deoxyribonucleotide)m = (deoxyribonucleotide)n+m + AMP + beta-nicotinamide D-nucleotide.</text>
        <dbReference type="EC" id="6.5.1.2"/>
    </reaction>
</comment>
<dbReference type="GO" id="GO:0003911">
    <property type="term" value="F:DNA ligase (NAD+) activity"/>
    <property type="evidence" value="ECO:0007669"/>
    <property type="project" value="UniProtKB-UniRule"/>
</dbReference>
<evidence type="ECO:0000313" key="17">
    <source>
        <dbReference type="Proteomes" id="UP000004129"/>
    </source>
</evidence>
<evidence type="ECO:0000256" key="7">
    <source>
        <dbReference type="ARBA" id="ARBA00022833"/>
    </source>
</evidence>
<evidence type="ECO:0000259" key="15">
    <source>
        <dbReference type="PROSITE" id="PS50172"/>
    </source>
</evidence>
<comment type="caution">
    <text evidence="16">The sequence shown here is derived from an EMBL/GenBank/DDBJ whole genome shotgun (WGS) entry which is preliminary data.</text>
</comment>
<feature type="binding site" evidence="14">
    <location>
        <position position="313"/>
    </location>
    <ligand>
        <name>NAD(+)</name>
        <dbReference type="ChEBI" id="CHEBI:57540"/>
    </ligand>
</feature>
<dbReference type="InterPro" id="IPR004150">
    <property type="entry name" value="NAD_DNA_ligase_OB"/>
</dbReference>
<keyword evidence="8 14" id="KW-0460">Magnesium</keyword>
<feature type="active site" description="N6-AMP-lysine intermediate" evidence="14">
    <location>
        <position position="116"/>
    </location>
</feature>
<evidence type="ECO:0000256" key="10">
    <source>
        <dbReference type="ARBA" id="ARBA00023204"/>
    </source>
</evidence>
<evidence type="ECO:0000256" key="14">
    <source>
        <dbReference type="HAMAP-Rule" id="MF_01588"/>
    </source>
</evidence>
<dbReference type="Gene3D" id="2.40.50.140">
    <property type="entry name" value="Nucleic acid-binding proteins"/>
    <property type="match status" value="1"/>
</dbReference>
<dbReference type="GO" id="GO:0005829">
    <property type="term" value="C:cytosol"/>
    <property type="evidence" value="ECO:0007669"/>
    <property type="project" value="TreeGrafter"/>
</dbReference>
<feature type="binding site" evidence="14">
    <location>
        <position position="410"/>
    </location>
    <ligand>
        <name>Zn(2+)</name>
        <dbReference type="ChEBI" id="CHEBI:29105"/>
    </ligand>
</feature>
<dbReference type="InterPro" id="IPR004149">
    <property type="entry name" value="Znf_DNAligase_C4"/>
</dbReference>
<dbReference type="InterPro" id="IPR033136">
    <property type="entry name" value="DNA_ligase_CS"/>
</dbReference>
<dbReference type="Gene3D" id="3.40.50.10190">
    <property type="entry name" value="BRCT domain"/>
    <property type="match status" value="1"/>
</dbReference>
<dbReference type="Pfam" id="PF01653">
    <property type="entry name" value="DNA_ligase_aden"/>
    <property type="match status" value="1"/>
</dbReference>
<dbReference type="Proteomes" id="UP000004129">
    <property type="component" value="Unassembled WGS sequence"/>
</dbReference>
<feature type="binding site" evidence="14">
    <location>
        <begin position="85"/>
        <end position="86"/>
    </location>
    <ligand>
        <name>NAD(+)</name>
        <dbReference type="ChEBI" id="CHEBI:57540"/>
    </ligand>
</feature>
<dbReference type="GO" id="GO:0006281">
    <property type="term" value="P:DNA repair"/>
    <property type="evidence" value="ECO:0007669"/>
    <property type="project" value="UniProtKB-KW"/>
</dbReference>
<dbReference type="AlphaFoldDB" id="G5GM67"/>
<keyword evidence="17" id="KW-1185">Reference proteome</keyword>
<evidence type="ECO:0000256" key="4">
    <source>
        <dbReference type="ARBA" id="ARBA00022705"/>
    </source>
</evidence>
<feature type="binding site" evidence="14">
    <location>
        <begin position="35"/>
        <end position="39"/>
    </location>
    <ligand>
        <name>NAD(+)</name>
        <dbReference type="ChEBI" id="CHEBI:57540"/>
    </ligand>
</feature>
<evidence type="ECO:0000256" key="12">
    <source>
        <dbReference type="ARBA" id="ARBA00034005"/>
    </source>
</evidence>
<evidence type="ECO:0000256" key="9">
    <source>
        <dbReference type="ARBA" id="ARBA00023027"/>
    </source>
</evidence>
<keyword evidence="10 14" id="KW-0234">DNA repair</keyword>
<dbReference type="GO" id="GO:0006260">
    <property type="term" value="P:DNA replication"/>
    <property type="evidence" value="ECO:0007669"/>
    <property type="project" value="UniProtKB-KW"/>
</dbReference>
<dbReference type="Pfam" id="PF12826">
    <property type="entry name" value="HHH_2"/>
    <property type="match status" value="1"/>
</dbReference>
<organism evidence="16 17">
    <name type="scientific">Selenomonas infelix ATCC 43532</name>
    <dbReference type="NCBI Taxonomy" id="679201"/>
    <lineage>
        <taxon>Bacteria</taxon>
        <taxon>Bacillati</taxon>
        <taxon>Bacillota</taxon>
        <taxon>Negativicutes</taxon>
        <taxon>Selenomonadales</taxon>
        <taxon>Selenomonadaceae</taxon>
        <taxon>Selenomonas</taxon>
    </lineage>
</organism>
<dbReference type="InterPro" id="IPR010994">
    <property type="entry name" value="RuvA_2-like"/>
</dbReference>
<dbReference type="Gene3D" id="6.20.10.30">
    <property type="match status" value="1"/>
</dbReference>
<keyword evidence="7 14" id="KW-0862">Zinc</keyword>
<dbReference type="eggNOG" id="COG0272">
    <property type="taxonomic scope" value="Bacteria"/>
</dbReference>
<evidence type="ECO:0000256" key="11">
    <source>
        <dbReference type="ARBA" id="ARBA00023211"/>
    </source>
</evidence>
<dbReference type="OrthoDB" id="9759736at2"/>
<evidence type="ECO:0000256" key="3">
    <source>
        <dbReference type="ARBA" id="ARBA00022598"/>
    </source>
</evidence>
<feature type="domain" description="BRCT" evidence="15">
    <location>
        <begin position="594"/>
        <end position="673"/>
    </location>
</feature>
<comment type="cofactor">
    <cofactor evidence="14">
        <name>Mg(2+)</name>
        <dbReference type="ChEBI" id="CHEBI:18420"/>
    </cofactor>
    <cofactor evidence="14">
        <name>Mn(2+)</name>
        <dbReference type="ChEBI" id="CHEBI:29035"/>
    </cofactor>
</comment>
<dbReference type="PATRIC" id="fig|679201.3.peg.353"/>
<dbReference type="CDD" id="cd00114">
    <property type="entry name" value="LIGANc"/>
    <property type="match status" value="1"/>
</dbReference>
<dbReference type="SUPFAM" id="SSF52113">
    <property type="entry name" value="BRCT domain"/>
    <property type="match status" value="1"/>
</dbReference>
<dbReference type="InterPro" id="IPR013840">
    <property type="entry name" value="DNAligase_N"/>
</dbReference>
<feature type="binding site" evidence="14">
    <location>
        <position position="114"/>
    </location>
    <ligand>
        <name>NAD(+)</name>
        <dbReference type="ChEBI" id="CHEBI:57540"/>
    </ligand>
</feature>
<protein>
    <recommendedName>
        <fullName evidence="2 14">DNA ligase</fullName>
        <ecNumber evidence="1 14">6.5.1.2</ecNumber>
    </recommendedName>
    <alternativeName>
        <fullName evidence="14">Polydeoxyribonucleotide synthase [NAD(+)]</fullName>
    </alternativeName>
</protein>
<keyword evidence="4 14" id="KW-0235">DNA replication</keyword>
<dbReference type="EMBL" id="ACZM01000003">
    <property type="protein sequence ID" value="EHG22312.1"/>
    <property type="molecule type" value="Genomic_DNA"/>
</dbReference>
<dbReference type="Gene3D" id="3.30.470.30">
    <property type="entry name" value="DNA ligase/mRNA capping enzyme"/>
    <property type="match status" value="1"/>
</dbReference>
<name>G5GM67_9FIRM</name>
<reference evidence="16 17" key="1">
    <citation type="submission" date="2011-08" db="EMBL/GenBank/DDBJ databases">
        <title>The Genome Sequence of Selenomonas infelix ATCC 43532.</title>
        <authorList>
            <consortium name="The Broad Institute Genome Sequencing Platform"/>
            <person name="Earl A."/>
            <person name="Ward D."/>
            <person name="Feldgarden M."/>
            <person name="Gevers D."/>
            <person name="Izard J."/>
            <person name="Blanton J.M."/>
            <person name="Baranova O.V."/>
            <person name="Dewhirst F.E."/>
            <person name="Young S.K."/>
            <person name="Zeng Q."/>
            <person name="Gargeya S."/>
            <person name="Fitzgerald M."/>
            <person name="Haas B."/>
            <person name="Abouelleil A."/>
            <person name="Alvarado L."/>
            <person name="Arachchi H.M."/>
            <person name="Berlin A."/>
            <person name="Brown A."/>
            <person name="Chapman S.B."/>
            <person name="Chen Z."/>
            <person name="Dunbar C."/>
            <person name="Freedman E."/>
            <person name="Gearin G."/>
            <person name="Gellesch M."/>
            <person name="Goldberg J."/>
            <person name="Griggs A."/>
            <person name="Gujja S."/>
            <person name="Heiman D."/>
            <person name="Howarth C."/>
            <person name="Larson L."/>
            <person name="Lui A."/>
            <person name="MacDonald P.J.P."/>
            <person name="Montmayeur A."/>
            <person name="Murphy C."/>
            <person name="Neiman D."/>
            <person name="Pearson M."/>
            <person name="Priest M."/>
            <person name="Roberts A."/>
            <person name="Saif S."/>
            <person name="Shea T."/>
            <person name="Shenoy N."/>
            <person name="Sisk P."/>
            <person name="Stolte C."/>
            <person name="Sykes S."/>
            <person name="Wortman J."/>
            <person name="Nusbaum C."/>
            <person name="Birren B."/>
        </authorList>
    </citation>
    <scope>NUCLEOTIDE SEQUENCE [LARGE SCALE GENOMIC DNA]</scope>
    <source>
        <strain evidence="16 17">ATCC 43532</strain>
    </source>
</reference>
<dbReference type="Pfam" id="PF03119">
    <property type="entry name" value="DNA_ligase_ZBD"/>
    <property type="match status" value="1"/>
</dbReference>
<dbReference type="HAMAP" id="MF_01588">
    <property type="entry name" value="DNA_ligase_A"/>
    <property type="match status" value="1"/>
</dbReference>
<dbReference type="SMART" id="SM00292">
    <property type="entry name" value="BRCT"/>
    <property type="match status" value="1"/>
</dbReference>
<dbReference type="PIRSF" id="PIRSF001604">
    <property type="entry name" value="LigA"/>
    <property type="match status" value="1"/>
</dbReference>
<feature type="binding site" evidence="14">
    <location>
        <position position="137"/>
    </location>
    <ligand>
        <name>NAD(+)</name>
        <dbReference type="ChEBI" id="CHEBI:57540"/>
    </ligand>
</feature>
<evidence type="ECO:0000256" key="1">
    <source>
        <dbReference type="ARBA" id="ARBA00012722"/>
    </source>
</evidence>
<evidence type="ECO:0000256" key="8">
    <source>
        <dbReference type="ARBA" id="ARBA00022842"/>
    </source>
</evidence>
<evidence type="ECO:0000256" key="2">
    <source>
        <dbReference type="ARBA" id="ARBA00013308"/>
    </source>
</evidence>
<dbReference type="STRING" id="679201.HMPREF9334_00348"/>
<dbReference type="InterPro" id="IPR012340">
    <property type="entry name" value="NA-bd_OB-fold"/>
</dbReference>
<dbReference type="GO" id="GO:0046872">
    <property type="term" value="F:metal ion binding"/>
    <property type="evidence" value="ECO:0007669"/>
    <property type="project" value="UniProtKB-KW"/>
</dbReference>
<feature type="binding site" evidence="14">
    <location>
        <position position="173"/>
    </location>
    <ligand>
        <name>NAD(+)</name>
        <dbReference type="ChEBI" id="CHEBI:57540"/>
    </ligand>
</feature>
<evidence type="ECO:0000256" key="13">
    <source>
        <dbReference type="ARBA" id="ARBA00060881"/>
    </source>
</evidence>
<keyword evidence="5 14" id="KW-0479">Metal-binding</keyword>
<dbReference type="PANTHER" id="PTHR23389">
    <property type="entry name" value="CHROMOSOME TRANSMISSION FIDELITY FACTOR 18"/>
    <property type="match status" value="1"/>
</dbReference>
<keyword evidence="9 14" id="KW-0520">NAD</keyword>
<feature type="binding site" evidence="14">
    <location>
        <position position="289"/>
    </location>
    <ligand>
        <name>NAD(+)</name>
        <dbReference type="ChEBI" id="CHEBI:57540"/>
    </ligand>
</feature>
<dbReference type="InterPro" id="IPR041663">
    <property type="entry name" value="DisA/LigA_HHH"/>
</dbReference>
<sequence>MSDIKEIKSELTELRKKIRKYSKQYYDENASDISDYEFDLLMQRLKAIEAEYPELITKNSPTQKVGGTAQREVGVLVPHDVPMLSLQDVFNETEIRAFVTGVLTQFPSAEFVVEEKIDGLSLALRYENGILARAITRGDGVVQGEDVTLNARAIDDVVETLHDSIPYFEVRGEVYMERAAFAEVNERQELLGLKMFANPRNCAAGTLRQLDARVTKERKLSMFVFNLQRAEGHTFVSHTDAYDFMRAQAIKIIANYKVCHTADEVWNAITSIGARRGELPYDIDGAVVKVNDFAQRAELGATAKAPRWAIAYKYPPEEKETILRDIELSVGRTGRITPTAVFDPVQLCGTRVERATLHNQDYIDSLDVRLGDTILVYKSGEIIPRVKAVVTDKRPQDAQPYVISDVCPVCGSHAVREADTADMKCQNPACPAQVENHILNFVGRNAMDIKGFGESAIIALTRAGYLHDVADIYALHLHRDELISSGLIGREKSVDNRLAAIEASKANTPDRLLTGLGISGIGRAAALSLMQAFPSIDVLQDAACSDPEKIRAVPDMGEISVLKLTEFFTSETGQALLDKFRAAGVNFASTPMERAGAALDGKSFVITGTLPTLSREECAALITSHGGTVKGSVSKKTDYLVAGEAAGSKLQKAEDLGIPILDEDELRSMIAEK</sequence>
<dbReference type="Gene3D" id="1.10.150.20">
    <property type="entry name" value="5' to 3' exonuclease, C-terminal subdomain"/>
    <property type="match status" value="2"/>
</dbReference>
<keyword evidence="6 14" id="KW-0227">DNA damage</keyword>
<accession>G5GM67</accession>
<evidence type="ECO:0000313" key="16">
    <source>
        <dbReference type="EMBL" id="EHG22312.1"/>
    </source>
</evidence>
<dbReference type="Pfam" id="PF00533">
    <property type="entry name" value="BRCT"/>
    <property type="match status" value="1"/>
</dbReference>
<dbReference type="SMART" id="SM00532">
    <property type="entry name" value="LIGANc"/>
    <property type="match status" value="1"/>
</dbReference>
<dbReference type="InterPro" id="IPR036420">
    <property type="entry name" value="BRCT_dom_sf"/>
</dbReference>
<dbReference type="NCBIfam" id="TIGR00575">
    <property type="entry name" value="dnlj"/>
    <property type="match status" value="1"/>
</dbReference>
<gene>
    <name evidence="14" type="primary">ligA</name>
    <name evidence="16" type="ORF">HMPREF9334_00348</name>
</gene>
<dbReference type="SUPFAM" id="SSF56091">
    <property type="entry name" value="DNA ligase/mRNA capping enzyme, catalytic domain"/>
    <property type="match status" value="1"/>
</dbReference>
<dbReference type="HOGENOM" id="CLU_007764_2_1_9"/>
<dbReference type="EC" id="6.5.1.2" evidence="1 14"/>
<dbReference type="PANTHER" id="PTHR23389:SF9">
    <property type="entry name" value="DNA LIGASE"/>
    <property type="match status" value="1"/>
</dbReference>
<feature type="binding site" evidence="14">
    <location>
        <position position="425"/>
    </location>
    <ligand>
        <name>Zn(2+)</name>
        <dbReference type="ChEBI" id="CHEBI:29105"/>
    </ligand>
</feature>